<dbReference type="InterPro" id="IPR045732">
    <property type="entry name" value="DUF6086"/>
</dbReference>
<dbReference type="Proteomes" id="UP000033772">
    <property type="component" value="Unassembled WGS sequence"/>
</dbReference>
<protein>
    <submittedName>
        <fullName evidence="1">Uncharacterized protein</fullName>
    </submittedName>
</protein>
<evidence type="ECO:0000313" key="2">
    <source>
        <dbReference type="Proteomes" id="UP000033772"/>
    </source>
</evidence>
<gene>
    <name evidence="1" type="ORF">UG56_006610</name>
</gene>
<name>A0A1J4N835_9ACTN</name>
<dbReference type="STRING" id="1844.UG56_006610"/>
<dbReference type="AlphaFoldDB" id="A0A1J4N835"/>
<dbReference type="Pfam" id="PF19564">
    <property type="entry name" value="DUF6086"/>
    <property type="match status" value="1"/>
</dbReference>
<dbReference type="OrthoDB" id="3475539at2"/>
<keyword evidence="2" id="KW-1185">Reference proteome</keyword>
<reference evidence="1" key="1">
    <citation type="submission" date="2016-10" db="EMBL/GenBank/DDBJ databases">
        <title>Draft Genome Sequence of Nocardioides luteus Strain BAFB, an Alkane-Degrading Bacterium Isolated from JP-7 Polluted Soil.</title>
        <authorList>
            <person name="Brown L."/>
            <person name="Ruiz O.N."/>
            <person name="Gunasekera T."/>
        </authorList>
    </citation>
    <scope>NUCLEOTIDE SEQUENCE [LARGE SCALE GENOMIC DNA]</scope>
    <source>
        <strain evidence="1">BAFB</strain>
    </source>
</reference>
<comment type="caution">
    <text evidence="1">The sequence shown here is derived from an EMBL/GenBank/DDBJ whole genome shotgun (WGS) entry which is preliminary data.</text>
</comment>
<sequence>MSFIIALNDETVWSPALDVGTAYTACAQALGTTVGIDPGFTFIADDYVEVDPSSFRTFAAALLARVSASPDHPVMIPLVNAVLAPSLVMLERAGYTVDISADPELVMKVEALRTLPR</sequence>
<dbReference type="RefSeq" id="WP_045547748.1">
    <property type="nucleotide sequence ID" value="NZ_JZDQ02000007.1"/>
</dbReference>
<proteinExistence type="predicted"/>
<dbReference type="EMBL" id="JZDQ02000007">
    <property type="protein sequence ID" value="OIJ27669.1"/>
    <property type="molecule type" value="Genomic_DNA"/>
</dbReference>
<accession>A0A1J4N835</accession>
<organism evidence="1 2">
    <name type="scientific">Nocardioides luteus</name>
    <dbReference type="NCBI Taxonomy" id="1844"/>
    <lineage>
        <taxon>Bacteria</taxon>
        <taxon>Bacillati</taxon>
        <taxon>Actinomycetota</taxon>
        <taxon>Actinomycetes</taxon>
        <taxon>Propionibacteriales</taxon>
        <taxon>Nocardioidaceae</taxon>
        <taxon>Nocardioides</taxon>
    </lineage>
</organism>
<evidence type="ECO:0000313" key="1">
    <source>
        <dbReference type="EMBL" id="OIJ27669.1"/>
    </source>
</evidence>